<feature type="compositionally biased region" description="Low complexity" evidence="1">
    <location>
        <begin position="99"/>
        <end position="125"/>
    </location>
</feature>
<feature type="compositionally biased region" description="Acidic residues" evidence="1">
    <location>
        <begin position="295"/>
        <end position="317"/>
    </location>
</feature>
<feature type="compositionally biased region" description="Basic residues" evidence="1">
    <location>
        <begin position="348"/>
        <end position="361"/>
    </location>
</feature>
<comment type="caution">
    <text evidence="2">The sequence shown here is derived from an EMBL/GenBank/DDBJ whole genome shotgun (WGS) entry which is preliminary data.</text>
</comment>
<feature type="compositionally biased region" description="Basic residues" evidence="1">
    <location>
        <begin position="46"/>
        <end position="55"/>
    </location>
</feature>
<dbReference type="InParanoid" id="A0A409WPF5"/>
<name>A0A409WPF5_PSICY</name>
<feature type="compositionally biased region" description="Basic and acidic residues" evidence="1">
    <location>
        <begin position="234"/>
        <end position="245"/>
    </location>
</feature>
<dbReference type="EMBL" id="NHYD01003334">
    <property type="protein sequence ID" value="PPQ80379.1"/>
    <property type="molecule type" value="Genomic_DNA"/>
</dbReference>
<sequence>MGNWHIEVPIDDLLSPPSYTSNKGLSPSPSSHSLSPTASSPSALKRQTKPNHHQHSGNNHRQQHHHLRPMSNHPHTSKVDAESDAASSMRVSVLSRSIAGASWSGVGAGAGVLRSSRSSVASSARTGRDRDIDGDQSSQHSLLSPSSRPGTGSRNGSAALRSSSASMHSLSSVASASTISAVRPGAGVERNRDTNNNNNGNNNNKEEEKMSPAKRIASEVRAANANAASNTIRKAPDRDRERPDSKLTPSIVEPDGDVDADLGAGDEDKDEVGVDEQDGEDGESVAATESVLDGEREEEEGMDVDVDNSEVGDDDDTVSFSGNGNEDQAQTQDDTQSLMSEAPSVYHTPRRTASHLQQHRHPGPAVTIRYFPY</sequence>
<accession>A0A409WPF5</accession>
<dbReference type="STRING" id="93625.A0A409WPF5"/>
<feature type="compositionally biased region" description="Polar residues" evidence="1">
    <location>
        <begin position="319"/>
        <end position="339"/>
    </location>
</feature>
<feature type="compositionally biased region" description="Acidic residues" evidence="1">
    <location>
        <begin position="254"/>
        <end position="283"/>
    </location>
</feature>
<dbReference type="AlphaFoldDB" id="A0A409WPF5"/>
<dbReference type="OrthoDB" id="10688235at2759"/>
<evidence type="ECO:0000256" key="1">
    <source>
        <dbReference type="SAM" id="MobiDB-lite"/>
    </source>
</evidence>
<feature type="compositionally biased region" description="Low complexity" evidence="1">
    <location>
        <begin position="25"/>
        <end position="44"/>
    </location>
</feature>
<evidence type="ECO:0000313" key="3">
    <source>
        <dbReference type="Proteomes" id="UP000283269"/>
    </source>
</evidence>
<feature type="compositionally biased region" description="Low complexity" evidence="1">
    <location>
        <begin position="136"/>
        <end position="147"/>
    </location>
</feature>
<organism evidence="2 3">
    <name type="scientific">Psilocybe cyanescens</name>
    <dbReference type="NCBI Taxonomy" id="93625"/>
    <lineage>
        <taxon>Eukaryota</taxon>
        <taxon>Fungi</taxon>
        <taxon>Dikarya</taxon>
        <taxon>Basidiomycota</taxon>
        <taxon>Agaricomycotina</taxon>
        <taxon>Agaricomycetes</taxon>
        <taxon>Agaricomycetidae</taxon>
        <taxon>Agaricales</taxon>
        <taxon>Agaricineae</taxon>
        <taxon>Strophariaceae</taxon>
        <taxon>Psilocybe</taxon>
    </lineage>
</organism>
<feature type="compositionally biased region" description="Low complexity" evidence="1">
    <location>
        <begin position="157"/>
        <end position="181"/>
    </location>
</feature>
<evidence type="ECO:0000313" key="2">
    <source>
        <dbReference type="EMBL" id="PPQ80379.1"/>
    </source>
</evidence>
<gene>
    <name evidence="2" type="ORF">CVT25_003597</name>
</gene>
<reference evidence="2 3" key="1">
    <citation type="journal article" date="2018" name="Evol. Lett.">
        <title>Horizontal gene cluster transfer increased hallucinogenic mushroom diversity.</title>
        <authorList>
            <person name="Reynolds H.T."/>
            <person name="Vijayakumar V."/>
            <person name="Gluck-Thaler E."/>
            <person name="Korotkin H.B."/>
            <person name="Matheny P.B."/>
            <person name="Slot J.C."/>
        </authorList>
    </citation>
    <scope>NUCLEOTIDE SEQUENCE [LARGE SCALE GENOMIC DNA]</scope>
    <source>
        <strain evidence="2 3">2631</strain>
    </source>
</reference>
<dbReference type="Proteomes" id="UP000283269">
    <property type="component" value="Unassembled WGS sequence"/>
</dbReference>
<proteinExistence type="predicted"/>
<protein>
    <submittedName>
        <fullName evidence="2">Uncharacterized protein</fullName>
    </submittedName>
</protein>
<keyword evidence="3" id="KW-1185">Reference proteome</keyword>
<feature type="region of interest" description="Disordered" evidence="1">
    <location>
        <begin position="1"/>
        <end position="361"/>
    </location>
</feature>